<gene>
    <name evidence="3" type="ORF">SAMN05192539_10022</name>
</gene>
<dbReference type="PANTHER" id="PTHR36509:SF3">
    <property type="entry name" value="SIGNAL PEPTIDE PROTEIN"/>
    <property type="match status" value="1"/>
</dbReference>
<sequence length="389" mass="43145">MGYVDVGRDGPMVIEVPPKQQGILDDFWQRPIVGPTVDGKTYAGDIGFAGPDQGNGGKFLVLPPDYAGNIPDGYFVYRSRTNNVFVFWRAFFSDRTDLAPPVKLMEQTRIYPLGKEPKSMQFPDASSVPVNMTFPPDGRFFDVLARFVDSEPIDTADTDWRGMMASIGIVKGQPFKPDAHTRAILDAAAKTAFKMSRSMIYDELAQRPGGLIYSDRRYVTPARHFAYDWEWMDKAGKFRDLDARSGVYSIAYATSPAMASVTPGKGARYLTTFKDADGQSLDGSKDYRLHLPPNVPAAIFWSATLYDTQTASGLDNGQPLPSIGLRDKPAINADGSIDLYFGPHAPAGKESNWRRTVPGKGFFVMLRLYGPTQPYFDQTWKPGDVERAK</sequence>
<evidence type="ECO:0000259" key="2">
    <source>
        <dbReference type="Pfam" id="PF06863"/>
    </source>
</evidence>
<dbReference type="Pfam" id="PF06742">
    <property type="entry name" value="DUF1214"/>
    <property type="match status" value="1"/>
</dbReference>
<evidence type="ECO:0000313" key="3">
    <source>
        <dbReference type="EMBL" id="SEI48848.1"/>
    </source>
</evidence>
<dbReference type="Gene3D" id="2.60.120.600">
    <property type="entry name" value="Domain of unknown function DUF1214, C-terminal domain"/>
    <property type="match status" value="1"/>
</dbReference>
<accession>A0A1H6QYI9</accession>
<proteinExistence type="predicted"/>
<keyword evidence="4" id="KW-1185">Reference proteome</keyword>
<dbReference type="EMBL" id="FNYE01000002">
    <property type="protein sequence ID" value="SEI48848.1"/>
    <property type="molecule type" value="Genomic_DNA"/>
</dbReference>
<feature type="domain" description="DUF1214" evidence="1">
    <location>
        <begin position="267"/>
        <end position="373"/>
    </location>
</feature>
<organism evidence="3 4">
    <name type="scientific">Paraburkholderia diazotrophica</name>
    <dbReference type="NCBI Taxonomy" id="667676"/>
    <lineage>
        <taxon>Bacteria</taxon>
        <taxon>Pseudomonadati</taxon>
        <taxon>Pseudomonadota</taxon>
        <taxon>Betaproteobacteria</taxon>
        <taxon>Burkholderiales</taxon>
        <taxon>Burkholderiaceae</taxon>
        <taxon>Paraburkholderia</taxon>
    </lineage>
</organism>
<dbReference type="InterPro" id="IPR037050">
    <property type="entry name" value="DUF1254_sf"/>
</dbReference>
<dbReference type="Proteomes" id="UP000198866">
    <property type="component" value="Unassembled WGS sequence"/>
</dbReference>
<dbReference type="AlphaFoldDB" id="A0A1H6QYI9"/>
<protein>
    <submittedName>
        <fullName evidence="3">Uncharacterized conserved protein</fullName>
    </submittedName>
</protein>
<evidence type="ECO:0000313" key="4">
    <source>
        <dbReference type="Proteomes" id="UP000198866"/>
    </source>
</evidence>
<dbReference type="Pfam" id="PF06863">
    <property type="entry name" value="DUF1254"/>
    <property type="match status" value="1"/>
</dbReference>
<dbReference type="Gene3D" id="2.60.40.1610">
    <property type="entry name" value="Domain of unknown function DUF1254"/>
    <property type="match status" value="1"/>
</dbReference>
<dbReference type="InterPro" id="IPR010621">
    <property type="entry name" value="DUF1214"/>
</dbReference>
<name>A0A1H6QYI9_9BURK</name>
<dbReference type="InterPro" id="IPR010679">
    <property type="entry name" value="DUF1254"/>
</dbReference>
<dbReference type="SUPFAM" id="SSF160935">
    <property type="entry name" value="VPA0735-like"/>
    <property type="match status" value="1"/>
</dbReference>
<evidence type="ECO:0000259" key="1">
    <source>
        <dbReference type="Pfam" id="PF06742"/>
    </source>
</evidence>
<dbReference type="PANTHER" id="PTHR36509">
    <property type="entry name" value="BLL3101 PROTEIN"/>
    <property type="match status" value="1"/>
</dbReference>
<dbReference type="STRING" id="667676.SAMN05192539_10022"/>
<dbReference type="InterPro" id="IPR037049">
    <property type="entry name" value="DUF1214_C_sf"/>
</dbReference>
<feature type="domain" description="DUF1254" evidence="2">
    <location>
        <begin position="2"/>
        <end position="112"/>
    </location>
</feature>
<reference evidence="4" key="1">
    <citation type="submission" date="2016-10" db="EMBL/GenBank/DDBJ databases">
        <authorList>
            <person name="Varghese N."/>
            <person name="Submissions S."/>
        </authorList>
    </citation>
    <scope>NUCLEOTIDE SEQUENCE [LARGE SCALE GENOMIC DNA]</scope>
    <source>
        <strain evidence="4">LMG 26031</strain>
    </source>
</reference>